<keyword evidence="3 10" id="KW-0812">Transmembrane</keyword>
<evidence type="ECO:0000256" key="8">
    <source>
        <dbReference type="ARBA" id="ARBA00024363"/>
    </source>
</evidence>
<reference evidence="13 14" key="1">
    <citation type="journal article" date="2016" name="Sci. Rep.">
        <title>Penicillium arizonense, a new, genome sequenced fungal species, reveals a high chemical diversity in secreted metabolites.</title>
        <authorList>
            <person name="Grijseels S."/>
            <person name="Nielsen J.C."/>
            <person name="Randelovic M."/>
            <person name="Nielsen J."/>
            <person name="Nielsen K.F."/>
            <person name="Workman M."/>
            <person name="Frisvad J.C."/>
        </authorList>
    </citation>
    <scope>NUCLEOTIDE SEQUENCE [LARGE SCALE GENOMIC DNA]</scope>
    <source>
        <strain evidence="13 14">CBS 141311</strain>
    </source>
</reference>
<evidence type="ECO:0000256" key="1">
    <source>
        <dbReference type="ARBA" id="ARBA00004141"/>
    </source>
</evidence>
<organism evidence="13 14">
    <name type="scientific">Penicillium arizonense</name>
    <dbReference type="NCBI Taxonomy" id="1835702"/>
    <lineage>
        <taxon>Eukaryota</taxon>
        <taxon>Fungi</taxon>
        <taxon>Dikarya</taxon>
        <taxon>Ascomycota</taxon>
        <taxon>Pezizomycotina</taxon>
        <taxon>Eurotiomycetes</taxon>
        <taxon>Eurotiomycetidae</taxon>
        <taxon>Eurotiales</taxon>
        <taxon>Aspergillaceae</taxon>
        <taxon>Penicillium</taxon>
    </lineage>
</organism>
<dbReference type="GO" id="GO:0016020">
    <property type="term" value="C:membrane"/>
    <property type="evidence" value="ECO:0007669"/>
    <property type="project" value="UniProtKB-SubCell"/>
</dbReference>
<proteinExistence type="inferred from homology"/>
<comment type="caution">
    <text evidence="13">The sequence shown here is derived from an EMBL/GenBank/DDBJ whole genome shotgun (WGS) entry which is preliminary data.</text>
</comment>
<dbReference type="SUPFAM" id="SSF90123">
    <property type="entry name" value="ABC transporter transmembrane region"/>
    <property type="match status" value="1"/>
</dbReference>
<dbReference type="Gene3D" id="1.20.1560.10">
    <property type="entry name" value="ABC transporter type 1, transmembrane domain"/>
    <property type="match status" value="1"/>
</dbReference>
<feature type="domain" description="ABC transporter" evidence="11">
    <location>
        <begin position="577"/>
        <end position="811"/>
    </location>
</feature>
<dbReference type="AlphaFoldDB" id="A0A1F5LTU3"/>
<dbReference type="GO" id="GO:0016887">
    <property type="term" value="F:ATP hydrolysis activity"/>
    <property type="evidence" value="ECO:0007669"/>
    <property type="project" value="InterPro"/>
</dbReference>
<keyword evidence="6 10" id="KW-1133">Transmembrane helix</keyword>
<accession>A0A1F5LTU3</accession>
<name>A0A1F5LTU3_PENAI</name>
<feature type="transmembrane region" description="Helical" evidence="10">
    <location>
        <begin position="106"/>
        <end position="127"/>
    </location>
</feature>
<dbReference type="GO" id="GO:0140359">
    <property type="term" value="F:ABC-type transporter activity"/>
    <property type="evidence" value="ECO:0007669"/>
    <property type="project" value="InterPro"/>
</dbReference>
<evidence type="ECO:0000256" key="2">
    <source>
        <dbReference type="ARBA" id="ARBA00022448"/>
    </source>
</evidence>
<dbReference type="GeneID" id="34573448"/>
<keyword evidence="4" id="KW-0547">Nucleotide-binding</keyword>
<dbReference type="OrthoDB" id="6500128at2759"/>
<dbReference type="FunFam" id="3.40.50.300:FF:000287">
    <property type="entry name" value="Multidrug ABC transporter ATP-binding protein"/>
    <property type="match status" value="1"/>
</dbReference>
<feature type="region of interest" description="Disordered" evidence="9">
    <location>
        <begin position="188"/>
        <end position="225"/>
    </location>
</feature>
<feature type="domain" description="ABC transmembrane type-1" evidence="12">
    <location>
        <begin position="262"/>
        <end position="543"/>
    </location>
</feature>
<evidence type="ECO:0000313" key="13">
    <source>
        <dbReference type="EMBL" id="OGE56634.1"/>
    </source>
</evidence>
<dbReference type="InterPro" id="IPR003439">
    <property type="entry name" value="ABC_transporter-like_ATP-bd"/>
</dbReference>
<dbReference type="PANTHER" id="PTHR24221:SF503">
    <property type="entry name" value="MITOCHONDRIAL POTASSIUM CHANNEL ATP-BINDING SUBUNIT"/>
    <property type="match status" value="1"/>
</dbReference>
<comment type="similarity">
    <text evidence="8">Belongs to the ABC transporter superfamily. ABCB family. Heavy Metal importer (TC 3.A.1.210) subfamily.</text>
</comment>
<keyword evidence="2" id="KW-0813">Transport</keyword>
<dbReference type="InterPro" id="IPR003593">
    <property type="entry name" value="AAA+_ATPase"/>
</dbReference>
<dbReference type="Proteomes" id="UP000177622">
    <property type="component" value="Unassembled WGS sequence"/>
</dbReference>
<gene>
    <name evidence="13" type="ORF">PENARI_c003G10180</name>
</gene>
<dbReference type="Gene3D" id="3.40.50.300">
    <property type="entry name" value="P-loop containing nucleotide triphosphate hydrolases"/>
    <property type="match status" value="1"/>
</dbReference>
<evidence type="ECO:0000256" key="4">
    <source>
        <dbReference type="ARBA" id="ARBA00022741"/>
    </source>
</evidence>
<dbReference type="PROSITE" id="PS50893">
    <property type="entry name" value="ABC_TRANSPORTER_2"/>
    <property type="match status" value="1"/>
</dbReference>
<protein>
    <recommendedName>
        <fullName evidence="15">ABC transporter domain-containing protein</fullName>
    </recommendedName>
</protein>
<evidence type="ECO:0008006" key="15">
    <source>
        <dbReference type="Google" id="ProtNLM"/>
    </source>
</evidence>
<feature type="transmembrane region" description="Helical" evidence="10">
    <location>
        <begin position="12"/>
        <end position="31"/>
    </location>
</feature>
<dbReference type="InterPro" id="IPR011527">
    <property type="entry name" value="ABC1_TM_dom"/>
</dbReference>
<dbReference type="InterPro" id="IPR027417">
    <property type="entry name" value="P-loop_NTPase"/>
</dbReference>
<sequence>MILALRASKLLEVAATVITLLFVFVSFLVNYERETHSTSSVPRKTSLRVICVGLTSGSYIAEVTASLQRHGPGPTPDYLFMTATFALAWASTCLRKELRISEIFGLSTISVAFGIPVLALGAMYPVHSTAYKALLAIGFIRLLLVAGMLIDCLVCYLSHEKALKQEAAQEVQPLLGDPNGQVAHTQVSYSNSSRSSVSCHTSESSSDDWDSDHPDDEEDEISDTRAGQLRKSGSWMVYLHNFKIFLPYLVPRKDLKVQACIFACVLCLITDRFLNVLVPRQLGIVADKLFVGEMPFSDLGIYFILNLLHGDSGLQMIRTLAKIPIEQFSYRQLTNAAFNHVMGLAMEFHSDRDSAEVMKAIEQGETLTNILETAILEIVPTVIDLCVAFGFLYIKFNSSAALCMLIASLAFMALEVITSSWNVENRRRLTKAERAEARVMHQAIQGWQTVSAFSIFSYEKYRFGGAVDKHLVAKLNWSLRDVYTRALTEALVPVTFFCLTCLIANEIYRGRASPGDFVFLIQYWDYLIWPIRFLSHEYRGLVQQLIDAERLLDLLTTEPTVADKEDALDLGSVKGLVEFEKVGFAYSADRTAIQNVNISAPPGETIALVGTTGAGKSTLIKLLLRYYDVTSGSIKIDGHDVRGVTQGSLRNVLGVVSQDPILFNASIMENLRYAKVSASDEEVYEACRSAAIHDKILSFPKGYNTKVGERGVKLSGGEVQRLAIARVFLKDPPILVLDEATSSVDTETESQIQGALKRLSRKRTTFVIAHRLSTVVRADQILVLHEGTIVERGSHEELLRKRLRYYNLWQKQFGGSAEALVEL</sequence>
<evidence type="ECO:0000256" key="9">
    <source>
        <dbReference type="SAM" id="MobiDB-lite"/>
    </source>
</evidence>
<evidence type="ECO:0000259" key="11">
    <source>
        <dbReference type="PROSITE" id="PS50893"/>
    </source>
</evidence>
<evidence type="ECO:0000256" key="10">
    <source>
        <dbReference type="SAM" id="Phobius"/>
    </source>
</evidence>
<dbReference type="EMBL" id="LXJU01000003">
    <property type="protein sequence ID" value="OGE56634.1"/>
    <property type="molecule type" value="Genomic_DNA"/>
</dbReference>
<feature type="transmembrane region" description="Helical" evidence="10">
    <location>
        <begin position="133"/>
        <end position="157"/>
    </location>
</feature>
<feature type="compositionally biased region" description="Low complexity" evidence="9">
    <location>
        <begin position="188"/>
        <end position="204"/>
    </location>
</feature>
<keyword evidence="5" id="KW-0067">ATP-binding</keyword>
<dbReference type="GO" id="GO:0005524">
    <property type="term" value="F:ATP binding"/>
    <property type="evidence" value="ECO:0007669"/>
    <property type="project" value="UniProtKB-KW"/>
</dbReference>
<evidence type="ECO:0000256" key="7">
    <source>
        <dbReference type="ARBA" id="ARBA00023136"/>
    </source>
</evidence>
<dbReference type="Pfam" id="PF00005">
    <property type="entry name" value="ABC_tran"/>
    <property type="match status" value="1"/>
</dbReference>
<dbReference type="STRING" id="1835702.A0A1F5LTU3"/>
<feature type="compositionally biased region" description="Acidic residues" evidence="9">
    <location>
        <begin position="205"/>
        <end position="221"/>
    </location>
</feature>
<evidence type="ECO:0000256" key="5">
    <source>
        <dbReference type="ARBA" id="ARBA00022840"/>
    </source>
</evidence>
<feature type="transmembrane region" description="Helical" evidence="10">
    <location>
        <begin position="399"/>
        <end position="418"/>
    </location>
</feature>
<dbReference type="PANTHER" id="PTHR24221">
    <property type="entry name" value="ATP-BINDING CASSETTE SUB-FAMILY B"/>
    <property type="match status" value="1"/>
</dbReference>
<evidence type="ECO:0000256" key="3">
    <source>
        <dbReference type="ARBA" id="ARBA00022692"/>
    </source>
</evidence>
<comment type="subcellular location">
    <subcellularLocation>
        <location evidence="1">Membrane</location>
        <topology evidence="1">Multi-pass membrane protein</topology>
    </subcellularLocation>
</comment>
<dbReference type="PROSITE" id="PS50929">
    <property type="entry name" value="ABC_TM1F"/>
    <property type="match status" value="1"/>
</dbReference>
<evidence type="ECO:0000259" key="12">
    <source>
        <dbReference type="PROSITE" id="PS50929"/>
    </source>
</evidence>
<keyword evidence="14" id="KW-1185">Reference proteome</keyword>
<evidence type="ECO:0000313" key="14">
    <source>
        <dbReference type="Proteomes" id="UP000177622"/>
    </source>
</evidence>
<dbReference type="CDD" id="cd18583">
    <property type="entry name" value="ABC_6TM_HMT1"/>
    <property type="match status" value="1"/>
</dbReference>
<dbReference type="RefSeq" id="XP_022492062.1">
    <property type="nucleotide sequence ID" value="XM_022628714.1"/>
</dbReference>
<dbReference type="SMART" id="SM00382">
    <property type="entry name" value="AAA"/>
    <property type="match status" value="1"/>
</dbReference>
<dbReference type="InterPro" id="IPR039421">
    <property type="entry name" value="Type_1_exporter"/>
</dbReference>
<dbReference type="InterPro" id="IPR036640">
    <property type="entry name" value="ABC1_TM_sf"/>
</dbReference>
<dbReference type="SUPFAM" id="SSF52540">
    <property type="entry name" value="P-loop containing nucleoside triphosphate hydrolases"/>
    <property type="match status" value="1"/>
</dbReference>
<evidence type="ECO:0000256" key="6">
    <source>
        <dbReference type="ARBA" id="ARBA00022989"/>
    </source>
</evidence>
<dbReference type="Pfam" id="PF00664">
    <property type="entry name" value="ABC_membrane"/>
    <property type="match status" value="1"/>
</dbReference>
<keyword evidence="7 10" id="KW-0472">Membrane</keyword>